<reference evidence="3" key="1">
    <citation type="journal article" date="2014" name="Int. J. Syst. Evol. Microbiol.">
        <title>Complete genome sequence of Corynebacterium casei LMG S-19264T (=DSM 44701T), isolated from a smear-ripened cheese.</title>
        <authorList>
            <consortium name="US DOE Joint Genome Institute (JGI-PGF)"/>
            <person name="Walter F."/>
            <person name="Albersmeier A."/>
            <person name="Kalinowski J."/>
            <person name="Ruckert C."/>
        </authorList>
    </citation>
    <scope>NUCLEOTIDE SEQUENCE</scope>
    <source>
        <strain evidence="3">KCTC 42590</strain>
    </source>
</reference>
<dbReference type="AlphaFoldDB" id="A0A919AQK7"/>
<proteinExistence type="predicted"/>
<dbReference type="Proteomes" id="UP000630923">
    <property type="component" value="Unassembled WGS sequence"/>
</dbReference>
<reference evidence="3" key="2">
    <citation type="submission" date="2020-09" db="EMBL/GenBank/DDBJ databases">
        <authorList>
            <person name="Sun Q."/>
            <person name="Kim S."/>
        </authorList>
    </citation>
    <scope>NUCLEOTIDE SEQUENCE</scope>
    <source>
        <strain evidence="3">KCTC 42590</strain>
    </source>
</reference>
<feature type="chain" id="PRO_5037668158" description="DUF3108 domain-containing protein" evidence="2">
    <location>
        <begin position="25"/>
        <end position="315"/>
    </location>
</feature>
<evidence type="ECO:0000256" key="1">
    <source>
        <dbReference type="SAM" id="MobiDB-lite"/>
    </source>
</evidence>
<dbReference type="InterPro" id="IPR021457">
    <property type="entry name" value="DUF3108"/>
</dbReference>
<organism evidence="3 4">
    <name type="scientific">Kordiimonas sediminis</name>
    <dbReference type="NCBI Taxonomy" id="1735581"/>
    <lineage>
        <taxon>Bacteria</taxon>
        <taxon>Pseudomonadati</taxon>
        <taxon>Pseudomonadota</taxon>
        <taxon>Alphaproteobacteria</taxon>
        <taxon>Kordiimonadales</taxon>
        <taxon>Kordiimonadaceae</taxon>
        <taxon>Kordiimonas</taxon>
    </lineage>
</organism>
<feature type="signal peptide" evidence="2">
    <location>
        <begin position="1"/>
        <end position="24"/>
    </location>
</feature>
<name>A0A919AQK7_9PROT</name>
<comment type="caution">
    <text evidence="3">The sequence shown here is derived from an EMBL/GenBank/DDBJ whole genome shotgun (WGS) entry which is preliminary data.</text>
</comment>
<gene>
    <name evidence="3" type="ORF">GCM10017044_11610</name>
</gene>
<protein>
    <recommendedName>
        <fullName evidence="5">DUF3108 domain-containing protein</fullName>
    </recommendedName>
</protein>
<sequence>MKIHTKICIAAILFTVGVTSGATADTSSSAIVPAKSQKVTAVYDFVWNGFLIGTSDTVIDLADEKYVIDFKFRTRGVMKIFSSGRSQVTSYGKFLAPGEVLPKEFSSSGRWSGDDFARSVFYDDQGRAVGSQLDWPQEWLDDFKNEDVPVDMQQGADPLSVMLPVLTQPLPVTDKKDPAQHRFYTGRSVLDLLMACDGEADDLKKVRRSEHFGPAKLCRFNFKMIAGFPIETEEEKRKREKREAKERARAERDAKKGKTRKDEDDDDFIQVWFQDDASVPGLNLPVRGEFALDMGTVKMYLRELKGTAPVTQSGR</sequence>
<evidence type="ECO:0000313" key="3">
    <source>
        <dbReference type="EMBL" id="GHF18750.1"/>
    </source>
</evidence>
<dbReference type="EMBL" id="BNCI01000001">
    <property type="protein sequence ID" value="GHF18750.1"/>
    <property type="molecule type" value="Genomic_DNA"/>
</dbReference>
<accession>A0A919AQK7</accession>
<keyword evidence="2" id="KW-0732">Signal</keyword>
<evidence type="ECO:0008006" key="5">
    <source>
        <dbReference type="Google" id="ProtNLM"/>
    </source>
</evidence>
<feature type="region of interest" description="Disordered" evidence="1">
    <location>
        <begin position="233"/>
        <end position="261"/>
    </location>
</feature>
<dbReference type="RefSeq" id="WP_191250745.1">
    <property type="nucleotide sequence ID" value="NZ_BNCI01000001.1"/>
</dbReference>
<evidence type="ECO:0000313" key="4">
    <source>
        <dbReference type="Proteomes" id="UP000630923"/>
    </source>
</evidence>
<feature type="compositionally biased region" description="Basic and acidic residues" evidence="1">
    <location>
        <begin position="234"/>
        <end position="261"/>
    </location>
</feature>
<dbReference type="Pfam" id="PF11306">
    <property type="entry name" value="DUF3108"/>
    <property type="match status" value="1"/>
</dbReference>
<evidence type="ECO:0000256" key="2">
    <source>
        <dbReference type="SAM" id="SignalP"/>
    </source>
</evidence>
<keyword evidence="4" id="KW-1185">Reference proteome</keyword>